<evidence type="ECO:0000256" key="1">
    <source>
        <dbReference type="ARBA" id="ARBA00004651"/>
    </source>
</evidence>
<feature type="transmembrane region" description="Helical" evidence="7">
    <location>
        <begin position="379"/>
        <end position="400"/>
    </location>
</feature>
<accession>A0A5B8Z086</accession>
<dbReference type="InterPro" id="IPR011701">
    <property type="entry name" value="MFS"/>
</dbReference>
<evidence type="ECO:0000256" key="4">
    <source>
        <dbReference type="ARBA" id="ARBA00022692"/>
    </source>
</evidence>
<feature type="transmembrane region" description="Helical" evidence="7">
    <location>
        <begin position="228"/>
        <end position="250"/>
    </location>
</feature>
<proteinExistence type="predicted"/>
<dbReference type="GO" id="GO:0022857">
    <property type="term" value="F:transmembrane transporter activity"/>
    <property type="evidence" value="ECO:0007669"/>
    <property type="project" value="InterPro"/>
</dbReference>
<dbReference type="CDD" id="cd06173">
    <property type="entry name" value="MFS_MefA_like"/>
    <property type="match status" value="1"/>
</dbReference>
<feature type="transmembrane region" description="Helical" evidence="7">
    <location>
        <begin position="21"/>
        <end position="41"/>
    </location>
</feature>
<keyword evidence="4 7" id="KW-0812">Transmembrane</keyword>
<feature type="transmembrane region" description="Helical" evidence="7">
    <location>
        <begin position="292"/>
        <end position="314"/>
    </location>
</feature>
<dbReference type="SUPFAM" id="SSF103473">
    <property type="entry name" value="MFS general substrate transporter"/>
    <property type="match status" value="1"/>
</dbReference>
<dbReference type="PANTHER" id="PTHR43266">
    <property type="entry name" value="MACROLIDE-EFFLUX PROTEIN"/>
    <property type="match status" value="1"/>
</dbReference>
<evidence type="ECO:0000259" key="8">
    <source>
        <dbReference type="PROSITE" id="PS50850"/>
    </source>
</evidence>
<evidence type="ECO:0000256" key="3">
    <source>
        <dbReference type="ARBA" id="ARBA00022475"/>
    </source>
</evidence>
<evidence type="ECO:0000256" key="5">
    <source>
        <dbReference type="ARBA" id="ARBA00022989"/>
    </source>
</evidence>
<keyword evidence="10" id="KW-1185">Reference proteome</keyword>
<protein>
    <submittedName>
        <fullName evidence="9">MFS transporter</fullName>
    </submittedName>
</protein>
<keyword evidence="3" id="KW-1003">Cell membrane</keyword>
<dbReference type="OrthoDB" id="2779669at2"/>
<feature type="transmembrane region" description="Helical" evidence="7">
    <location>
        <begin position="172"/>
        <end position="192"/>
    </location>
</feature>
<feature type="transmembrane region" description="Helical" evidence="7">
    <location>
        <begin position="148"/>
        <end position="166"/>
    </location>
</feature>
<feature type="transmembrane region" description="Helical" evidence="7">
    <location>
        <begin position="351"/>
        <end position="373"/>
    </location>
</feature>
<feature type="transmembrane region" description="Helical" evidence="7">
    <location>
        <begin position="109"/>
        <end position="128"/>
    </location>
</feature>
<dbReference type="GO" id="GO:0005886">
    <property type="term" value="C:plasma membrane"/>
    <property type="evidence" value="ECO:0007669"/>
    <property type="project" value="UniProtKB-SubCell"/>
</dbReference>
<feature type="transmembrane region" description="Helical" evidence="7">
    <location>
        <begin position="262"/>
        <end position="280"/>
    </location>
</feature>
<dbReference type="PANTHER" id="PTHR43266:SF2">
    <property type="entry name" value="MAJOR FACILITATOR SUPERFAMILY (MFS) PROFILE DOMAIN-CONTAINING PROTEIN"/>
    <property type="match status" value="1"/>
</dbReference>
<feature type="transmembrane region" description="Helical" evidence="7">
    <location>
        <begin position="53"/>
        <end position="72"/>
    </location>
</feature>
<gene>
    <name evidence="9" type="ORF">FSZ17_02745</name>
</gene>
<evidence type="ECO:0000313" key="10">
    <source>
        <dbReference type="Proteomes" id="UP000321555"/>
    </source>
</evidence>
<dbReference type="Proteomes" id="UP000321555">
    <property type="component" value="Chromosome"/>
</dbReference>
<evidence type="ECO:0000313" key="9">
    <source>
        <dbReference type="EMBL" id="QED46288.1"/>
    </source>
</evidence>
<dbReference type="PROSITE" id="PS50850">
    <property type="entry name" value="MFS"/>
    <property type="match status" value="1"/>
</dbReference>
<dbReference type="KEGG" id="bda:FSZ17_02745"/>
<evidence type="ECO:0000256" key="6">
    <source>
        <dbReference type="ARBA" id="ARBA00023136"/>
    </source>
</evidence>
<name>A0A5B8Z086_CYTDA</name>
<evidence type="ECO:0000256" key="2">
    <source>
        <dbReference type="ARBA" id="ARBA00022448"/>
    </source>
</evidence>
<keyword evidence="6 7" id="KW-0472">Membrane</keyword>
<keyword evidence="2" id="KW-0813">Transport</keyword>
<reference evidence="10" key="1">
    <citation type="submission" date="2019-08" db="EMBL/GenBank/DDBJ databases">
        <authorList>
            <person name="Zheng X."/>
        </authorList>
    </citation>
    <scope>NUCLEOTIDE SEQUENCE [LARGE SCALE GENOMIC DNA]</scope>
    <source>
        <strain evidence="10">FJAT-25496</strain>
    </source>
</reference>
<dbReference type="Gene3D" id="1.20.1250.20">
    <property type="entry name" value="MFS general substrate transporter like domains"/>
    <property type="match status" value="1"/>
</dbReference>
<dbReference type="Pfam" id="PF07690">
    <property type="entry name" value="MFS_1"/>
    <property type="match status" value="1"/>
</dbReference>
<organism evidence="9 10">
    <name type="scientific">Cytobacillus dafuensis</name>
    <name type="common">Bacillus dafuensis</name>
    <dbReference type="NCBI Taxonomy" id="1742359"/>
    <lineage>
        <taxon>Bacteria</taxon>
        <taxon>Bacillati</taxon>
        <taxon>Bacillota</taxon>
        <taxon>Bacilli</taxon>
        <taxon>Bacillales</taxon>
        <taxon>Bacillaceae</taxon>
        <taxon>Cytobacillus</taxon>
    </lineage>
</organism>
<dbReference type="EMBL" id="CP042593">
    <property type="protein sequence ID" value="QED46288.1"/>
    <property type="molecule type" value="Genomic_DNA"/>
</dbReference>
<dbReference type="STRING" id="1742359.GCA_001439625_04391"/>
<dbReference type="InterPro" id="IPR036259">
    <property type="entry name" value="MFS_trans_sf"/>
</dbReference>
<evidence type="ECO:0000256" key="7">
    <source>
        <dbReference type="SAM" id="Phobius"/>
    </source>
</evidence>
<comment type="subcellular location">
    <subcellularLocation>
        <location evidence="1">Cell membrane</location>
        <topology evidence="1">Multi-pass membrane protein</topology>
    </subcellularLocation>
</comment>
<sequence>MKNVLKGGNDLLLKHNDAFRNLFLGRIFNVFADSVMFFSLLKWIEIQSNESSAFTLFYVAFYLPITLFALPIGAWLDNKTLQKVMAYSTAIRVVMLIIFLAAMPYLAYQWVYVLLIIVSILGLFFVPANQALLPHIVEIEYRPSANSLLQLGFTAVKIFGQVFTAFMIKLSILPSTLLIASVILLLLSLFFIKKIKPLVKKEQVTEQSQWERMKEGIRYITKHIQLKPLFSILALAMFFVASVDLVLISFLNEVLFVGVENLGFIGTSSLLGIAVGAAIVPKWYKRIERKWLIIPPLFALCLSIGSLFFITHWVMILPFFFMQGIALGCFNVTFVTYLQDVVSSENYTRTFSLYNMIASSMALPGVLLVGALLNRIGVLNTILVLSGILLLIGIFGIYLIPQLGKGRLTEFSDENTA</sequence>
<dbReference type="InterPro" id="IPR020846">
    <property type="entry name" value="MFS_dom"/>
</dbReference>
<dbReference type="AlphaFoldDB" id="A0A5B8Z086"/>
<feature type="transmembrane region" description="Helical" evidence="7">
    <location>
        <begin position="320"/>
        <end position="339"/>
    </location>
</feature>
<keyword evidence="5 7" id="KW-1133">Transmembrane helix</keyword>
<feature type="transmembrane region" description="Helical" evidence="7">
    <location>
        <begin position="84"/>
        <end position="103"/>
    </location>
</feature>
<feature type="domain" description="Major facilitator superfamily (MFS) profile" evidence="8">
    <location>
        <begin position="18"/>
        <end position="404"/>
    </location>
</feature>